<dbReference type="Proteomes" id="UP000239939">
    <property type="component" value="Unassembled WGS sequence"/>
</dbReference>
<keyword evidence="2 6" id="KW-0812">Transmembrane</keyword>
<dbReference type="Pfam" id="PF04610">
    <property type="entry name" value="TrbL"/>
    <property type="match status" value="1"/>
</dbReference>
<feature type="compositionally biased region" description="Gly residues" evidence="5">
    <location>
        <begin position="389"/>
        <end position="408"/>
    </location>
</feature>
<evidence type="ECO:0000256" key="2">
    <source>
        <dbReference type="ARBA" id="ARBA00022692"/>
    </source>
</evidence>
<evidence type="ECO:0000256" key="4">
    <source>
        <dbReference type="ARBA" id="ARBA00023136"/>
    </source>
</evidence>
<evidence type="ECO:0000256" key="6">
    <source>
        <dbReference type="SAM" id="Phobius"/>
    </source>
</evidence>
<comment type="subcellular location">
    <subcellularLocation>
        <location evidence="1">Membrane</location>
        <topology evidence="1">Multi-pass membrane protein</topology>
    </subcellularLocation>
</comment>
<name>A0A2S7ELW0_9XANT</name>
<sequence length="492" mass="48445">MKRMAFALSVGLAFALFSTGASAELTNQGMLDQVVTELASKASSWKTVIMDAVTWLFWTLGTISLVWTGGKLVMKRADVGELFAEFVRFILFFGFYLWLLRNGPEIADAIIQSLQQLGSKATGISSVTPSGIVDVGFMIFQQHVKNSSLWSPVDTVIGAILSLGILLLLATIAVNMLLVLVSSWCLMYLGIFFLGFGGSRWTSDMAINYYKTVLGVGVNLLVMVALVGIGNDLLTGFYAKMGKGTLNFEEMGVMLVFCLALLLLINRVPPLISGIITSGGVGAAGGLGNFGAGAVVGAGMAAAGMAAQAVAAAASGGASLAASAAGGAQAVMAAASAAAQAADGGGGGMSNAGGGGESGGVGVGVAGGEPMAAASGGGGSPMAQAAGDGESGGSGSSGGGSSSGGGKAGQIAKGTVANLAKGIGSMASAKAGSMAEAAKSRIAETTGGKLAATIKAASSSTADNSPSSSNDNAPAAAGNDEVAAFVNRPQTT</sequence>
<protein>
    <submittedName>
        <fullName evidence="8">P-type conjugative transfer protein TrbL</fullName>
    </submittedName>
</protein>
<evidence type="ECO:0000256" key="7">
    <source>
        <dbReference type="SAM" id="SignalP"/>
    </source>
</evidence>
<feature type="chain" id="PRO_5015739298" evidence="7">
    <location>
        <begin position="24"/>
        <end position="492"/>
    </location>
</feature>
<dbReference type="NCBIfam" id="TIGR02783">
    <property type="entry name" value="TrbL_P"/>
    <property type="match status" value="1"/>
</dbReference>
<dbReference type="GO" id="GO:0016020">
    <property type="term" value="C:membrane"/>
    <property type="evidence" value="ECO:0007669"/>
    <property type="project" value="UniProtKB-SubCell"/>
</dbReference>
<feature type="transmembrane region" description="Helical" evidence="6">
    <location>
        <begin position="47"/>
        <end position="67"/>
    </location>
</feature>
<feature type="region of interest" description="Disordered" evidence="5">
    <location>
        <begin position="456"/>
        <end position="492"/>
    </location>
</feature>
<dbReference type="InterPro" id="IPR007688">
    <property type="entry name" value="Conjugal_tfr_TrbL/VirB6"/>
</dbReference>
<dbReference type="AlphaFoldDB" id="A0A2S7ELW0"/>
<feature type="transmembrane region" description="Helical" evidence="6">
    <location>
        <begin position="177"/>
        <end position="196"/>
    </location>
</feature>
<dbReference type="RefSeq" id="WP_128417698.1">
    <property type="nucleotide sequence ID" value="NZ_MDEJ01000098.1"/>
</dbReference>
<comment type="caution">
    <text evidence="8">The sequence shown here is derived from an EMBL/GenBank/DDBJ whole genome shotgun (WGS) entry which is preliminary data.</text>
</comment>
<accession>A0A2S7ELW0</accession>
<dbReference type="InterPro" id="IPR014150">
    <property type="entry name" value="Conjugal_tfr_TrbL"/>
</dbReference>
<organism evidence="8 9">
    <name type="scientific">Xanthomonas populi</name>
    <dbReference type="NCBI Taxonomy" id="53414"/>
    <lineage>
        <taxon>Bacteria</taxon>
        <taxon>Pseudomonadati</taxon>
        <taxon>Pseudomonadota</taxon>
        <taxon>Gammaproteobacteria</taxon>
        <taxon>Lysobacterales</taxon>
        <taxon>Lysobacteraceae</taxon>
        <taxon>Xanthomonas</taxon>
    </lineage>
</organism>
<gene>
    <name evidence="8" type="primary">trbL</name>
    <name evidence="8" type="ORF">XpopCFBP1817_14695</name>
</gene>
<evidence type="ECO:0000256" key="1">
    <source>
        <dbReference type="ARBA" id="ARBA00004141"/>
    </source>
</evidence>
<keyword evidence="7" id="KW-0732">Signal</keyword>
<feature type="transmembrane region" description="Helical" evidence="6">
    <location>
        <begin position="149"/>
        <end position="170"/>
    </location>
</feature>
<proteinExistence type="predicted"/>
<feature type="signal peptide" evidence="7">
    <location>
        <begin position="1"/>
        <end position="23"/>
    </location>
</feature>
<feature type="transmembrane region" description="Helical" evidence="6">
    <location>
        <begin position="79"/>
        <end position="99"/>
    </location>
</feature>
<dbReference type="GO" id="GO:0030255">
    <property type="term" value="P:protein secretion by the type IV secretion system"/>
    <property type="evidence" value="ECO:0007669"/>
    <property type="project" value="InterPro"/>
</dbReference>
<feature type="compositionally biased region" description="Low complexity" evidence="5">
    <location>
        <begin position="456"/>
        <end position="477"/>
    </location>
</feature>
<keyword evidence="3 6" id="KW-1133">Transmembrane helix</keyword>
<dbReference type="EMBL" id="MDEJ01000098">
    <property type="protein sequence ID" value="PPU91237.1"/>
    <property type="molecule type" value="Genomic_DNA"/>
</dbReference>
<dbReference type="OrthoDB" id="8525003at2"/>
<evidence type="ECO:0000313" key="8">
    <source>
        <dbReference type="EMBL" id="PPU91237.1"/>
    </source>
</evidence>
<feature type="region of interest" description="Disordered" evidence="5">
    <location>
        <begin position="372"/>
        <end position="409"/>
    </location>
</feature>
<evidence type="ECO:0000256" key="3">
    <source>
        <dbReference type="ARBA" id="ARBA00022989"/>
    </source>
</evidence>
<feature type="transmembrane region" description="Helical" evidence="6">
    <location>
        <begin position="251"/>
        <end position="268"/>
    </location>
</feature>
<keyword evidence="9" id="KW-1185">Reference proteome</keyword>
<keyword evidence="4 6" id="KW-0472">Membrane</keyword>
<feature type="transmembrane region" description="Helical" evidence="6">
    <location>
        <begin position="216"/>
        <end position="239"/>
    </location>
</feature>
<evidence type="ECO:0000313" key="9">
    <source>
        <dbReference type="Proteomes" id="UP000239939"/>
    </source>
</evidence>
<reference evidence="9" key="1">
    <citation type="submission" date="2016-08" db="EMBL/GenBank/DDBJ databases">
        <authorList>
            <person name="Merda D."/>
            <person name="Briand M."/>
            <person name="Taghouti G."/>
            <person name="Carrere S."/>
            <person name="Gouzy J."/>
            <person name="Portier P."/>
            <person name="Jacques M.-A."/>
            <person name="Fischer-Le Saux M."/>
        </authorList>
    </citation>
    <scope>NUCLEOTIDE SEQUENCE [LARGE SCALE GENOMIC DNA]</scope>
    <source>
        <strain evidence="9">CFBP1817</strain>
    </source>
</reference>
<evidence type="ECO:0000256" key="5">
    <source>
        <dbReference type="SAM" id="MobiDB-lite"/>
    </source>
</evidence>